<name>A0AA35P3T2_9SAUR</name>
<evidence type="ECO:0000313" key="2">
    <source>
        <dbReference type="EMBL" id="CAI5774506.1"/>
    </source>
</evidence>
<feature type="region of interest" description="Disordered" evidence="1">
    <location>
        <begin position="69"/>
        <end position="108"/>
    </location>
</feature>
<proteinExistence type="predicted"/>
<keyword evidence="3" id="KW-1185">Reference proteome</keyword>
<evidence type="ECO:0000256" key="1">
    <source>
        <dbReference type="SAM" id="MobiDB-lite"/>
    </source>
</evidence>
<evidence type="ECO:0000313" key="3">
    <source>
        <dbReference type="Proteomes" id="UP001178461"/>
    </source>
</evidence>
<sequence>MLAFLGMGLSNRNIPLPGAAESDLWWSPTPQPLPHADGHVRRRSGSKLAATPRLRCPCHAMPKFAASSARYRKKAGAGMQPLQARHANFPCDEPPRPPFPVPQSLYGQ</sequence>
<feature type="region of interest" description="Disordered" evidence="1">
    <location>
        <begin position="20"/>
        <end position="49"/>
    </location>
</feature>
<reference evidence="2" key="1">
    <citation type="submission" date="2022-12" db="EMBL/GenBank/DDBJ databases">
        <authorList>
            <person name="Alioto T."/>
            <person name="Alioto T."/>
            <person name="Gomez Garrido J."/>
        </authorList>
    </citation>
    <scope>NUCLEOTIDE SEQUENCE</scope>
</reference>
<dbReference type="Proteomes" id="UP001178461">
    <property type="component" value="Chromosome 5"/>
</dbReference>
<accession>A0AA35P3T2</accession>
<gene>
    <name evidence="2" type="ORF">PODLI_1B032146</name>
</gene>
<dbReference type="EMBL" id="OX395130">
    <property type="protein sequence ID" value="CAI5774506.1"/>
    <property type="molecule type" value="Genomic_DNA"/>
</dbReference>
<protein>
    <submittedName>
        <fullName evidence="2">Uncharacterized protein</fullName>
    </submittedName>
</protein>
<dbReference type="AlphaFoldDB" id="A0AA35P3T2"/>
<organism evidence="2 3">
    <name type="scientific">Podarcis lilfordi</name>
    <name type="common">Lilford's wall lizard</name>
    <dbReference type="NCBI Taxonomy" id="74358"/>
    <lineage>
        <taxon>Eukaryota</taxon>
        <taxon>Metazoa</taxon>
        <taxon>Chordata</taxon>
        <taxon>Craniata</taxon>
        <taxon>Vertebrata</taxon>
        <taxon>Euteleostomi</taxon>
        <taxon>Lepidosauria</taxon>
        <taxon>Squamata</taxon>
        <taxon>Bifurcata</taxon>
        <taxon>Unidentata</taxon>
        <taxon>Episquamata</taxon>
        <taxon>Laterata</taxon>
        <taxon>Lacertibaenia</taxon>
        <taxon>Lacertidae</taxon>
        <taxon>Podarcis</taxon>
    </lineage>
</organism>